<dbReference type="OrthoDB" id="5383967at2759"/>
<sequence length="533" mass="59122">MKETTLSLTLMILLLLQRIASGHLISRADCNASADWQTNPDAYLRADTDASLRNWWAGISSAEHSGFSNELGKAFGTHVPYECGLTDDSACIYAGCRDFEEIGDPIWAYMSQISMVNLHILFKVIDEGITKGQLDFSNRLDKLVLTFFPWKEPNFVAEDILIWMTFLVSVAATVVPFLAPARIAAMADRATLEAVSGGISALATSGMSQISNEIKPDSKMGFETLATFKEFAADYGESARAALDNWSNSTFLGEYSANRSILDYFEGGAMVDHTFLPSASEVEAFYKKQLFSTVINAQWKKRKVFTTFFRTNDRNDSSGPNQTRYYLDEDGGVYYTYAYHEDGILRGYLGKPTGLDQMNETAWGISGTDITKASAGAFRIGRFNYTEEMAVLQLNDAIASNGTLSPWEDGAGWRGTWTIPVCDMGSNNWNTQFDNKTSRYGMLPCCCGTDCKDTTDFVRAANLYDFQTLLYGCEEQLKGTMIDFNKIDYGFKKKKNFAFYWATSSKAKRAGLVIAFILSFVSFGIGIGVCLGL</sequence>
<dbReference type="EMBL" id="MU005638">
    <property type="protein sequence ID" value="KAF2676209.1"/>
    <property type="molecule type" value="Genomic_DNA"/>
</dbReference>
<evidence type="ECO:0000313" key="3">
    <source>
        <dbReference type="EMBL" id="KAF2676209.1"/>
    </source>
</evidence>
<evidence type="ECO:0000256" key="1">
    <source>
        <dbReference type="SAM" id="Phobius"/>
    </source>
</evidence>
<organism evidence="3 4">
    <name type="scientific">Lentithecium fluviatile CBS 122367</name>
    <dbReference type="NCBI Taxonomy" id="1168545"/>
    <lineage>
        <taxon>Eukaryota</taxon>
        <taxon>Fungi</taxon>
        <taxon>Dikarya</taxon>
        <taxon>Ascomycota</taxon>
        <taxon>Pezizomycotina</taxon>
        <taxon>Dothideomycetes</taxon>
        <taxon>Pleosporomycetidae</taxon>
        <taxon>Pleosporales</taxon>
        <taxon>Massarineae</taxon>
        <taxon>Lentitheciaceae</taxon>
        <taxon>Lentithecium</taxon>
    </lineage>
</organism>
<keyword evidence="4" id="KW-1185">Reference proteome</keyword>
<protein>
    <submittedName>
        <fullName evidence="3">Uncharacterized protein</fullName>
    </submittedName>
</protein>
<accession>A0A6G1IE80</accession>
<reference evidence="3" key="1">
    <citation type="journal article" date="2020" name="Stud. Mycol.">
        <title>101 Dothideomycetes genomes: a test case for predicting lifestyles and emergence of pathogens.</title>
        <authorList>
            <person name="Haridas S."/>
            <person name="Albert R."/>
            <person name="Binder M."/>
            <person name="Bloem J."/>
            <person name="Labutti K."/>
            <person name="Salamov A."/>
            <person name="Andreopoulos B."/>
            <person name="Baker S."/>
            <person name="Barry K."/>
            <person name="Bills G."/>
            <person name="Bluhm B."/>
            <person name="Cannon C."/>
            <person name="Castanera R."/>
            <person name="Culley D."/>
            <person name="Daum C."/>
            <person name="Ezra D."/>
            <person name="Gonzalez J."/>
            <person name="Henrissat B."/>
            <person name="Kuo A."/>
            <person name="Liang C."/>
            <person name="Lipzen A."/>
            <person name="Lutzoni F."/>
            <person name="Magnuson J."/>
            <person name="Mondo S."/>
            <person name="Nolan M."/>
            <person name="Ohm R."/>
            <person name="Pangilinan J."/>
            <person name="Park H.-J."/>
            <person name="Ramirez L."/>
            <person name="Alfaro M."/>
            <person name="Sun H."/>
            <person name="Tritt A."/>
            <person name="Yoshinaga Y."/>
            <person name="Zwiers L.-H."/>
            <person name="Turgeon B."/>
            <person name="Goodwin S."/>
            <person name="Spatafora J."/>
            <person name="Crous P."/>
            <person name="Grigoriev I."/>
        </authorList>
    </citation>
    <scope>NUCLEOTIDE SEQUENCE</scope>
    <source>
        <strain evidence="3">CBS 122367</strain>
    </source>
</reference>
<feature type="signal peptide" evidence="2">
    <location>
        <begin position="1"/>
        <end position="22"/>
    </location>
</feature>
<keyword evidence="1" id="KW-0472">Membrane</keyword>
<proteinExistence type="predicted"/>
<dbReference type="Proteomes" id="UP000799291">
    <property type="component" value="Unassembled WGS sequence"/>
</dbReference>
<keyword evidence="1" id="KW-1133">Transmembrane helix</keyword>
<keyword evidence="1" id="KW-0812">Transmembrane</keyword>
<feature type="chain" id="PRO_5026202666" evidence="2">
    <location>
        <begin position="23"/>
        <end position="533"/>
    </location>
</feature>
<dbReference type="AlphaFoldDB" id="A0A6G1IE80"/>
<evidence type="ECO:0000256" key="2">
    <source>
        <dbReference type="SAM" id="SignalP"/>
    </source>
</evidence>
<feature type="transmembrane region" description="Helical" evidence="1">
    <location>
        <begin position="160"/>
        <end position="179"/>
    </location>
</feature>
<keyword evidence="2" id="KW-0732">Signal</keyword>
<evidence type="ECO:0000313" key="4">
    <source>
        <dbReference type="Proteomes" id="UP000799291"/>
    </source>
</evidence>
<feature type="transmembrane region" description="Helical" evidence="1">
    <location>
        <begin position="510"/>
        <end position="529"/>
    </location>
</feature>
<gene>
    <name evidence="3" type="ORF">K458DRAFT_397227</name>
</gene>
<name>A0A6G1IE80_9PLEO</name>